<gene>
    <name evidence="1" type="ORF">FF38_00517</name>
</gene>
<dbReference type="PANTHER" id="PTHR20977">
    <property type="entry name" value="AT13385P-RELATED"/>
    <property type="match status" value="1"/>
</dbReference>
<evidence type="ECO:0000313" key="1">
    <source>
        <dbReference type="EMBL" id="KNC34539.1"/>
    </source>
</evidence>
<reference evidence="1 2" key="1">
    <citation type="journal article" date="2015" name="Nat. Commun.">
        <title>Lucilia cuprina genome unlocks parasitic fly biology to underpin future interventions.</title>
        <authorList>
            <person name="Anstead C.A."/>
            <person name="Korhonen P.K."/>
            <person name="Young N.D."/>
            <person name="Hall R.S."/>
            <person name="Jex A.R."/>
            <person name="Murali S.C."/>
            <person name="Hughes D.S."/>
            <person name="Lee S.F."/>
            <person name="Perry T."/>
            <person name="Stroehlein A.J."/>
            <person name="Ansell B.R."/>
            <person name="Breugelmans B."/>
            <person name="Hofmann A."/>
            <person name="Qu J."/>
            <person name="Dugan S."/>
            <person name="Lee S.L."/>
            <person name="Chao H."/>
            <person name="Dinh H."/>
            <person name="Han Y."/>
            <person name="Doddapaneni H.V."/>
            <person name="Worley K.C."/>
            <person name="Muzny D.M."/>
            <person name="Ioannidis P."/>
            <person name="Waterhouse R.M."/>
            <person name="Zdobnov E.M."/>
            <person name="James P.J."/>
            <person name="Bagnall N.H."/>
            <person name="Kotze A.C."/>
            <person name="Gibbs R.A."/>
            <person name="Richards S."/>
            <person name="Batterham P."/>
            <person name="Gasser R.B."/>
        </authorList>
    </citation>
    <scope>NUCLEOTIDE SEQUENCE [LARGE SCALE GENOMIC DNA]</scope>
    <source>
        <strain evidence="1 2">LS</strain>
        <tissue evidence="1">Full body</tissue>
    </source>
</reference>
<accession>A0A0L0CT00</accession>
<dbReference type="Proteomes" id="UP000037069">
    <property type="component" value="Unassembled WGS sequence"/>
</dbReference>
<protein>
    <submittedName>
        <fullName evidence="1">Uncharacterized protein</fullName>
    </submittedName>
</protein>
<name>A0A0L0CT00_LUCCU</name>
<dbReference type="OrthoDB" id="7812215at2759"/>
<evidence type="ECO:0000313" key="2">
    <source>
        <dbReference type="Proteomes" id="UP000037069"/>
    </source>
</evidence>
<organism evidence="1 2">
    <name type="scientific">Lucilia cuprina</name>
    <name type="common">Green bottle fly</name>
    <name type="synonym">Australian sheep blowfly</name>
    <dbReference type="NCBI Taxonomy" id="7375"/>
    <lineage>
        <taxon>Eukaryota</taxon>
        <taxon>Metazoa</taxon>
        <taxon>Ecdysozoa</taxon>
        <taxon>Arthropoda</taxon>
        <taxon>Hexapoda</taxon>
        <taxon>Insecta</taxon>
        <taxon>Pterygota</taxon>
        <taxon>Neoptera</taxon>
        <taxon>Endopterygota</taxon>
        <taxon>Diptera</taxon>
        <taxon>Brachycera</taxon>
        <taxon>Muscomorpha</taxon>
        <taxon>Oestroidea</taxon>
        <taxon>Calliphoridae</taxon>
        <taxon>Luciliinae</taxon>
        <taxon>Lucilia</taxon>
    </lineage>
</organism>
<proteinExistence type="predicted"/>
<dbReference type="InterPro" id="IPR006611">
    <property type="entry name" value="DUF1431_DROsp"/>
</dbReference>
<dbReference type="SMART" id="SM00689">
    <property type="entry name" value="DM6"/>
    <property type="match status" value="1"/>
</dbReference>
<comment type="caution">
    <text evidence="1">The sequence shown here is derived from an EMBL/GenBank/DDBJ whole genome shotgun (WGS) entry which is preliminary data.</text>
</comment>
<keyword evidence="2" id="KW-1185">Reference proteome</keyword>
<dbReference type="PANTHER" id="PTHR20977:SF0">
    <property type="entry name" value="AT13385P-RELATED"/>
    <property type="match status" value="1"/>
</dbReference>
<dbReference type="EMBL" id="JRES01000052">
    <property type="protein sequence ID" value="KNC34539.1"/>
    <property type="molecule type" value="Genomic_DNA"/>
</dbReference>
<sequence length="315" mass="36446">MSKILLSLPSAWSKCLPLLYQRQRHFASEIKGSWNEAPLCKEEHKISKAKPKCHPKQVSCAGSLSACGRSDWPKCGEPDIKPPTHLTCCCDRNLSKPPCEPPAKKKHKHNKQEDKPFISMWETCGVEEQCPALIPRLDETHYESSDKRKRVYTQTWKSCEPVVRKRKVCCFNEMCMLPPLVKRPKCESPQTAKEKDSEQLKLDYNVLKKCMEKPPENPNTRRINKCHKINMPCCRKVAAIIKCHRNRMRSKCLKECCPHPSFSECQHPKLKKGPPVECRCLHFVNQCETNRFAIRKKQFNIPPALPAWPPKERPK</sequence>
<dbReference type="Pfam" id="PF07248">
    <property type="entry name" value="DUF1431"/>
    <property type="match status" value="1"/>
</dbReference>
<dbReference type="AlphaFoldDB" id="A0A0L0CT00"/>